<dbReference type="AlphaFoldDB" id="A0A1C1YW22"/>
<dbReference type="GO" id="GO:0003700">
    <property type="term" value="F:DNA-binding transcription factor activity"/>
    <property type="evidence" value="ECO:0007669"/>
    <property type="project" value="InterPro"/>
</dbReference>
<name>A0A1C1YW22_9HYPH</name>
<dbReference type="Pfam" id="PF12802">
    <property type="entry name" value="MarR_2"/>
    <property type="match status" value="1"/>
</dbReference>
<dbReference type="OrthoDB" id="8906692at2"/>
<dbReference type="RefSeq" id="WP_066177963.1">
    <property type="nucleotide sequence ID" value="NZ_LQZT01000012.1"/>
</dbReference>
<dbReference type="PROSITE" id="PS50995">
    <property type="entry name" value="HTH_MARR_2"/>
    <property type="match status" value="1"/>
</dbReference>
<evidence type="ECO:0000313" key="2">
    <source>
        <dbReference type="EMBL" id="OCW57754.1"/>
    </source>
</evidence>
<evidence type="ECO:0000259" key="1">
    <source>
        <dbReference type="PROSITE" id="PS50995"/>
    </source>
</evidence>
<evidence type="ECO:0000313" key="3">
    <source>
        <dbReference type="Proteomes" id="UP000094795"/>
    </source>
</evidence>
<dbReference type="PRINTS" id="PR00598">
    <property type="entry name" value="HTHMARR"/>
</dbReference>
<dbReference type="InterPro" id="IPR039422">
    <property type="entry name" value="MarR/SlyA-like"/>
</dbReference>
<reference evidence="2 3" key="1">
    <citation type="submission" date="2015-12" db="EMBL/GenBank/DDBJ databases">
        <authorList>
            <person name="Shamseldin A."/>
            <person name="Moawad H."/>
            <person name="Abd El-Rahim W.M."/>
            <person name="Sadowsky M.J."/>
        </authorList>
    </citation>
    <scope>NUCLEOTIDE SEQUENCE [LARGE SCALE GENOMIC DNA]</scope>
    <source>
        <strain evidence="2 3">JC234</strain>
    </source>
</reference>
<dbReference type="EMBL" id="LQZT01000012">
    <property type="protein sequence ID" value="OCW57754.1"/>
    <property type="molecule type" value="Genomic_DNA"/>
</dbReference>
<proteinExistence type="predicted"/>
<dbReference type="InterPro" id="IPR000835">
    <property type="entry name" value="HTH_MarR-typ"/>
</dbReference>
<sequence>MTSHRKPEDDDADNLPLALEEFLPYRLARAAEHVSRQFAVLYRKRHGMTRPEWRTLATIGQFHHITATEIGQHSSMHKTKVSRAIKTLEDRGWITRHVDQADRRVEHLELTRDGRANYMELVGIARRYEARLLATLGETDAAQLSAGISAIETHIVNS</sequence>
<protein>
    <submittedName>
        <fullName evidence="2">MarR family transcriptional regulator</fullName>
    </submittedName>
</protein>
<gene>
    <name evidence="2" type="ORF">AWJ14_02830</name>
</gene>
<dbReference type="STRING" id="1480615.AWJ14_02830"/>
<dbReference type="Gene3D" id="1.10.10.10">
    <property type="entry name" value="Winged helix-like DNA-binding domain superfamily/Winged helix DNA-binding domain"/>
    <property type="match status" value="1"/>
</dbReference>
<comment type="caution">
    <text evidence="2">The sequence shown here is derived from an EMBL/GenBank/DDBJ whole genome shotgun (WGS) entry which is preliminary data.</text>
</comment>
<dbReference type="SMART" id="SM00347">
    <property type="entry name" value="HTH_MARR"/>
    <property type="match status" value="1"/>
</dbReference>
<feature type="domain" description="HTH marR-type" evidence="1">
    <location>
        <begin position="20"/>
        <end position="153"/>
    </location>
</feature>
<accession>A0A1C1YW22</accession>
<dbReference type="SUPFAM" id="SSF46785">
    <property type="entry name" value="Winged helix' DNA-binding domain"/>
    <property type="match status" value="1"/>
</dbReference>
<dbReference type="PANTHER" id="PTHR33164">
    <property type="entry name" value="TRANSCRIPTIONAL REGULATOR, MARR FAMILY"/>
    <property type="match status" value="1"/>
</dbReference>
<dbReference type="InterPro" id="IPR036388">
    <property type="entry name" value="WH-like_DNA-bd_sf"/>
</dbReference>
<dbReference type="Proteomes" id="UP000094795">
    <property type="component" value="Unassembled WGS sequence"/>
</dbReference>
<keyword evidence="3" id="KW-1185">Reference proteome</keyword>
<dbReference type="GO" id="GO:0006950">
    <property type="term" value="P:response to stress"/>
    <property type="evidence" value="ECO:0007669"/>
    <property type="project" value="TreeGrafter"/>
</dbReference>
<organism evidence="2 3">
    <name type="scientific">Hoeflea olei</name>
    <dbReference type="NCBI Taxonomy" id="1480615"/>
    <lineage>
        <taxon>Bacteria</taxon>
        <taxon>Pseudomonadati</taxon>
        <taxon>Pseudomonadota</taxon>
        <taxon>Alphaproteobacteria</taxon>
        <taxon>Hyphomicrobiales</taxon>
        <taxon>Rhizobiaceae</taxon>
        <taxon>Hoeflea</taxon>
    </lineage>
</organism>
<dbReference type="PANTHER" id="PTHR33164:SF57">
    <property type="entry name" value="MARR-FAMILY TRANSCRIPTIONAL REGULATOR"/>
    <property type="match status" value="1"/>
</dbReference>
<dbReference type="InterPro" id="IPR036390">
    <property type="entry name" value="WH_DNA-bd_sf"/>
</dbReference>